<evidence type="ECO:0000256" key="1">
    <source>
        <dbReference type="ARBA" id="ARBA00009919"/>
    </source>
</evidence>
<accession>A0A128F5F8</accession>
<dbReference type="GO" id="GO:0008146">
    <property type="term" value="F:sulfotransferase activity"/>
    <property type="evidence" value="ECO:0007669"/>
    <property type="project" value="TreeGrafter"/>
</dbReference>
<dbReference type="GO" id="GO:0008641">
    <property type="term" value="F:ubiquitin-like modifier activating enzyme activity"/>
    <property type="evidence" value="ECO:0007669"/>
    <property type="project" value="InterPro"/>
</dbReference>
<evidence type="ECO:0000313" key="4">
    <source>
        <dbReference type="Proteomes" id="UP000073601"/>
    </source>
</evidence>
<name>A0A128F5F8_9GAMM</name>
<dbReference type="GO" id="GO:0016779">
    <property type="term" value="F:nucleotidyltransferase activity"/>
    <property type="evidence" value="ECO:0007669"/>
    <property type="project" value="UniProtKB-KW"/>
</dbReference>
<sequence length="270" mass="29007">MSVSSSNKASLSDNEFDRYSRQIMLDNWGEEAQLKLSQAKVLIVGCGGLGTAASQYLAGAGVGQLVLADGDVLERSNLPRQIAYREKDQGKGKAKALSEQLNALNSLIQCRPVIRQLDGMALELEASLADIVLDCSDNMATRQAVNAACVKLGKPLIAGAGIGWQGQLMTFDFRTSSSPCYHCLFPSHHDPQSRSCQSAGVVGPVVGIIGNFQALEALKLLIGERLSPNFFQFDGQSFSLKKILVARDPECAICQPRALLNKEISHADLA</sequence>
<dbReference type="AlphaFoldDB" id="A0A128F5F8"/>
<dbReference type="PANTHER" id="PTHR10953:SF240">
    <property type="entry name" value="SULFUR CARRIER PROTEIN THIS ADENYLYLTRANSFERASE"/>
    <property type="match status" value="1"/>
</dbReference>
<dbReference type="Pfam" id="PF00899">
    <property type="entry name" value="ThiF"/>
    <property type="match status" value="1"/>
</dbReference>
<keyword evidence="3" id="KW-0548">Nucleotidyltransferase</keyword>
<dbReference type="Proteomes" id="UP000073601">
    <property type="component" value="Unassembled WGS sequence"/>
</dbReference>
<comment type="similarity">
    <text evidence="1">Belongs to the HesA/MoeB/ThiF family.</text>
</comment>
<dbReference type="EMBL" id="FIZY01000015">
    <property type="protein sequence ID" value="CZF81745.1"/>
    <property type="molecule type" value="Genomic_DNA"/>
</dbReference>
<organism evidence="3 4">
    <name type="scientific">Grimontia marina</name>
    <dbReference type="NCBI Taxonomy" id="646534"/>
    <lineage>
        <taxon>Bacteria</taxon>
        <taxon>Pseudomonadati</taxon>
        <taxon>Pseudomonadota</taxon>
        <taxon>Gammaproteobacteria</taxon>
        <taxon>Vibrionales</taxon>
        <taxon>Vibrionaceae</taxon>
        <taxon>Grimontia</taxon>
    </lineage>
</organism>
<dbReference type="OrthoDB" id="9804286at2"/>
<dbReference type="InterPro" id="IPR045886">
    <property type="entry name" value="ThiF/MoeB/HesA"/>
</dbReference>
<dbReference type="GO" id="GO:0004792">
    <property type="term" value="F:thiosulfate-cyanide sulfurtransferase activity"/>
    <property type="evidence" value="ECO:0007669"/>
    <property type="project" value="TreeGrafter"/>
</dbReference>
<keyword evidence="3" id="KW-0808">Transferase</keyword>
<dbReference type="FunFam" id="3.40.50.720:FF:000080">
    <property type="entry name" value="Thiazole biosynthesis adenylyltransferase ThiF"/>
    <property type="match status" value="1"/>
</dbReference>
<dbReference type="PANTHER" id="PTHR10953">
    <property type="entry name" value="UBIQUITIN-ACTIVATING ENZYME E1"/>
    <property type="match status" value="1"/>
</dbReference>
<dbReference type="InterPro" id="IPR035985">
    <property type="entry name" value="Ubiquitin-activating_enz"/>
</dbReference>
<gene>
    <name evidence="3" type="primary">thiF</name>
    <name evidence="3" type="ORF">GMA8713_01956</name>
</gene>
<reference evidence="4" key="1">
    <citation type="submission" date="2016-02" db="EMBL/GenBank/DDBJ databases">
        <authorList>
            <person name="Rodrigo-Torres Lidia"/>
            <person name="Arahal R.David."/>
        </authorList>
    </citation>
    <scope>NUCLEOTIDE SEQUENCE [LARGE SCALE GENOMIC DNA]</scope>
    <source>
        <strain evidence="4">CECT 8713</strain>
    </source>
</reference>
<dbReference type="InterPro" id="IPR000594">
    <property type="entry name" value="ThiF_NAD_FAD-bd"/>
</dbReference>
<evidence type="ECO:0000259" key="2">
    <source>
        <dbReference type="Pfam" id="PF00899"/>
    </source>
</evidence>
<dbReference type="CDD" id="cd00757">
    <property type="entry name" value="ThiF_MoeB_HesA_family"/>
    <property type="match status" value="1"/>
</dbReference>
<keyword evidence="4" id="KW-1185">Reference proteome</keyword>
<dbReference type="GO" id="GO:0005829">
    <property type="term" value="C:cytosol"/>
    <property type="evidence" value="ECO:0007669"/>
    <property type="project" value="TreeGrafter"/>
</dbReference>
<dbReference type="Gene3D" id="3.40.50.720">
    <property type="entry name" value="NAD(P)-binding Rossmann-like Domain"/>
    <property type="match status" value="1"/>
</dbReference>
<dbReference type="EC" id="2.7.7.73" evidence="3"/>
<evidence type="ECO:0000313" key="3">
    <source>
        <dbReference type="EMBL" id="CZF81745.1"/>
    </source>
</evidence>
<dbReference type="SUPFAM" id="SSF69572">
    <property type="entry name" value="Activating enzymes of the ubiquitin-like proteins"/>
    <property type="match status" value="1"/>
</dbReference>
<dbReference type="RefSeq" id="WP_062708565.1">
    <property type="nucleotide sequence ID" value="NZ_CAWRCI010000015.1"/>
</dbReference>
<protein>
    <submittedName>
        <fullName evidence="3">Sulfur carrier protein ThiS adenylyltransferase</fullName>
        <ecNumber evidence="3">2.7.7.73</ecNumber>
    </submittedName>
</protein>
<feature type="domain" description="THIF-type NAD/FAD binding fold" evidence="2">
    <location>
        <begin position="19"/>
        <end position="251"/>
    </location>
</feature>
<proteinExistence type="inferred from homology"/>